<keyword evidence="3" id="KW-1185">Reference proteome</keyword>
<evidence type="ECO:0000313" key="2">
    <source>
        <dbReference type="EMBL" id="VVJ23320.1"/>
    </source>
</evidence>
<keyword evidence="1" id="KW-0812">Transmembrane</keyword>
<dbReference type="EMBL" id="CABVGP010000003">
    <property type="protein sequence ID" value="VVJ23320.1"/>
    <property type="molecule type" value="Genomic_DNA"/>
</dbReference>
<gene>
    <name evidence="2" type="ORF">AA23TX_08218</name>
</gene>
<dbReference type="AlphaFoldDB" id="A0A6I8M5M8"/>
<evidence type="ECO:0000313" key="3">
    <source>
        <dbReference type="Proteomes" id="UP000399805"/>
    </source>
</evidence>
<accession>A0A6I8M5M8</accession>
<name>A0A6I8M5M8_9PSEU</name>
<protein>
    <submittedName>
        <fullName evidence="2">Uncharacterized protein</fullName>
    </submittedName>
</protein>
<sequence>MAIDPATGGSMGIEVVLVVLAVVVLLIGGTVFSAWRAERSEEREDD</sequence>
<proteinExistence type="predicted"/>
<feature type="transmembrane region" description="Helical" evidence="1">
    <location>
        <begin position="15"/>
        <end position="35"/>
    </location>
</feature>
<evidence type="ECO:0000256" key="1">
    <source>
        <dbReference type="SAM" id="Phobius"/>
    </source>
</evidence>
<keyword evidence="1" id="KW-1133">Transmembrane helix</keyword>
<dbReference type="Proteomes" id="UP000399805">
    <property type="component" value="Unassembled WGS sequence"/>
</dbReference>
<keyword evidence="1" id="KW-0472">Membrane</keyword>
<reference evidence="2 3" key="1">
    <citation type="submission" date="2019-09" db="EMBL/GenBank/DDBJ databases">
        <authorList>
            <person name="Leyn A S."/>
        </authorList>
    </citation>
    <scope>NUCLEOTIDE SEQUENCE [LARGE SCALE GENOMIC DNA]</scope>
    <source>
        <strain evidence="2">AA231_1</strain>
    </source>
</reference>
<organism evidence="2 3">
    <name type="scientific">Amycolatopsis camponoti</name>
    <dbReference type="NCBI Taxonomy" id="2606593"/>
    <lineage>
        <taxon>Bacteria</taxon>
        <taxon>Bacillati</taxon>
        <taxon>Actinomycetota</taxon>
        <taxon>Actinomycetes</taxon>
        <taxon>Pseudonocardiales</taxon>
        <taxon>Pseudonocardiaceae</taxon>
        <taxon>Amycolatopsis</taxon>
    </lineage>
</organism>